<evidence type="ECO:0000313" key="1">
    <source>
        <dbReference type="EMBL" id="KAJ1214313.1"/>
    </source>
</evidence>
<dbReference type="EMBL" id="JANPWB010000001">
    <property type="protein sequence ID" value="KAJ1214313.1"/>
    <property type="molecule type" value="Genomic_DNA"/>
</dbReference>
<comment type="caution">
    <text evidence="1">The sequence shown here is derived from an EMBL/GenBank/DDBJ whole genome shotgun (WGS) entry which is preliminary data.</text>
</comment>
<keyword evidence="2" id="KW-1185">Reference proteome</keyword>
<accession>A0AAV7WP78</accession>
<organism evidence="1 2">
    <name type="scientific">Pleurodeles waltl</name>
    <name type="common">Iberian ribbed newt</name>
    <dbReference type="NCBI Taxonomy" id="8319"/>
    <lineage>
        <taxon>Eukaryota</taxon>
        <taxon>Metazoa</taxon>
        <taxon>Chordata</taxon>
        <taxon>Craniata</taxon>
        <taxon>Vertebrata</taxon>
        <taxon>Euteleostomi</taxon>
        <taxon>Amphibia</taxon>
        <taxon>Batrachia</taxon>
        <taxon>Caudata</taxon>
        <taxon>Salamandroidea</taxon>
        <taxon>Salamandridae</taxon>
        <taxon>Pleurodelinae</taxon>
        <taxon>Pleurodeles</taxon>
    </lineage>
</organism>
<protein>
    <submittedName>
        <fullName evidence="1">Uncharacterized protein</fullName>
    </submittedName>
</protein>
<sequence>MPIAHALWLSATGLCHLDSDSQQRRVVRSALTWLIRSASSLLARFGALVNALPGALKTNMAPKTIR</sequence>
<reference evidence="1" key="1">
    <citation type="journal article" date="2022" name="bioRxiv">
        <title>Sequencing and chromosome-scale assembly of the giantPleurodeles waltlgenome.</title>
        <authorList>
            <person name="Brown T."/>
            <person name="Elewa A."/>
            <person name="Iarovenko S."/>
            <person name="Subramanian E."/>
            <person name="Araus A.J."/>
            <person name="Petzold A."/>
            <person name="Susuki M."/>
            <person name="Suzuki K.-i.T."/>
            <person name="Hayashi T."/>
            <person name="Toyoda A."/>
            <person name="Oliveira C."/>
            <person name="Osipova E."/>
            <person name="Leigh N.D."/>
            <person name="Simon A."/>
            <person name="Yun M.H."/>
        </authorList>
    </citation>
    <scope>NUCLEOTIDE SEQUENCE</scope>
    <source>
        <strain evidence="1">20211129_DDA</strain>
        <tissue evidence="1">Liver</tissue>
    </source>
</reference>
<dbReference type="Proteomes" id="UP001066276">
    <property type="component" value="Chromosome 1_1"/>
</dbReference>
<proteinExistence type="predicted"/>
<dbReference type="AlphaFoldDB" id="A0AAV7WP78"/>
<gene>
    <name evidence="1" type="ORF">NDU88_001932</name>
</gene>
<evidence type="ECO:0000313" key="2">
    <source>
        <dbReference type="Proteomes" id="UP001066276"/>
    </source>
</evidence>
<name>A0AAV7WP78_PLEWA</name>